<gene>
    <name evidence="3" type="ORF">BXZ70DRAFT_1012589</name>
</gene>
<keyword evidence="4" id="KW-1185">Reference proteome</keyword>
<feature type="transmembrane region" description="Helical" evidence="2">
    <location>
        <begin position="23"/>
        <end position="40"/>
    </location>
</feature>
<evidence type="ECO:0000256" key="1">
    <source>
        <dbReference type="SAM" id="MobiDB-lite"/>
    </source>
</evidence>
<feature type="region of interest" description="Disordered" evidence="1">
    <location>
        <begin position="102"/>
        <end position="130"/>
    </location>
</feature>
<keyword evidence="2" id="KW-1133">Transmembrane helix</keyword>
<keyword evidence="2" id="KW-0472">Membrane</keyword>
<proteinExistence type="predicted"/>
<keyword evidence="2" id="KW-0812">Transmembrane</keyword>
<dbReference type="OrthoDB" id="3198959at2759"/>
<accession>A0A8K0UFD0</accession>
<name>A0A8K0UFD0_9AGAR</name>
<organism evidence="3 4">
    <name type="scientific">Cristinia sonorae</name>
    <dbReference type="NCBI Taxonomy" id="1940300"/>
    <lineage>
        <taxon>Eukaryota</taxon>
        <taxon>Fungi</taxon>
        <taxon>Dikarya</taxon>
        <taxon>Basidiomycota</taxon>
        <taxon>Agaricomycotina</taxon>
        <taxon>Agaricomycetes</taxon>
        <taxon>Agaricomycetidae</taxon>
        <taxon>Agaricales</taxon>
        <taxon>Pleurotineae</taxon>
        <taxon>Stephanosporaceae</taxon>
        <taxon>Cristinia</taxon>
    </lineage>
</organism>
<protein>
    <submittedName>
        <fullName evidence="3">Uncharacterized protein</fullName>
    </submittedName>
</protein>
<evidence type="ECO:0000313" key="3">
    <source>
        <dbReference type="EMBL" id="KAH8079831.1"/>
    </source>
</evidence>
<evidence type="ECO:0000313" key="4">
    <source>
        <dbReference type="Proteomes" id="UP000813824"/>
    </source>
</evidence>
<dbReference type="Proteomes" id="UP000813824">
    <property type="component" value="Unassembled WGS sequence"/>
</dbReference>
<dbReference type="EMBL" id="JAEVFJ010000055">
    <property type="protein sequence ID" value="KAH8079831.1"/>
    <property type="molecule type" value="Genomic_DNA"/>
</dbReference>
<dbReference type="AlphaFoldDB" id="A0A8K0UFD0"/>
<comment type="caution">
    <text evidence="3">The sequence shown here is derived from an EMBL/GenBank/DDBJ whole genome shotgun (WGS) entry which is preliminary data.</text>
</comment>
<evidence type="ECO:0000256" key="2">
    <source>
        <dbReference type="SAM" id="Phobius"/>
    </source>
</evidence>
<reference evidence="3" key="1">
    <citation type="journal article" date="2021" name="New Phytol.">
        <title>Evolutionary innovations through gain and loss of genes in the ectomycorrhizal Boletales.</title>
        <authorList>
            <person name="Wu G."/>
            <person name="Miyauchi S."/>
            <person name="Morin E."/>
            <person name="Kuo A."/>
            <person name="Drula E."/>
            <person name="Varga T."/>
            <person name="Kohler A."/>
            <person name="Feng B."/>
            <person name="Cao Y."/>
            <person name="Lipzen A."/>
            <person name="Daum C."/>
            <person name="Hundley H."/>
            <person name="Pangilinan J."/>
            <person name="Johnson J."/>
            <person name="Barry K."/>
            <person name="LaButti K."/>
            <person name="Ng V."/>
            <person name="Ahrendt S."/>
            <person name="Min B."/>
            <person name="Choi I.G."/>
            <person name="Park H."/>
            <person name="Plett J.M."/>
            <person name="Magnuson J."/>
            <person name="Spatafora J.W."/>
            <person name="Nagy L.G."/>
            <person name="Henrissat B."/>
            <person name="Grigoriev I.V."/>
            <person name="Yang Z.L."/>
            <person name="Xu J."/>
            <person name="Martin F.M."/>
        </authorList>
    </citation>
    <scope>NUCLEOTIDE SEQUENCE</scope>
    <source>
        <strain evidence="3">KKN 215</strain>
    </source>
</reference>
<sequence length="130" mass="14438">MAPSVPIGEPKEGSKPQPIGNDLFLFLFTLCTLCTVFLLWRRASSLRSVVGLQLKTWSGREGRIRLSLDEGPSAREFLEDDYDDDHEGLPDDEPLALRAQELQSISPTNPILPTLPEDDDDDPPSPPPKE</sequence>